<dbReference type="Pfam" id="PF08281">
    <property type="entry name" value="Sigma70_r4_2"/>
    <property type="match status" value="1"/>
</dbReference>
<comment type="caution">
    <text evidence="7">The sequence shown here is derived from an EMBL/GenBank/DDBJ whole genome shotgun (WGS) entry which is preliminary data.</text>
</comment>
<dbReference type="PANTHER" id="PTHR43133">
    <property type="entry name" value="RNA POLYMERASE ECF-TYPE SIGMA FACTO"/>
    <property type="match status" value="1"/>
</dbReference>
<keyword evidence="3" id="KW-0731">Sigma factor</keyword>
<evidence type="ECO:0000256" key="2">
    <source>
        <dbReference type="ARBA" id="ARBA00023015"/>
    </source>
</evidence>
<feature type="domain" description="RNA polymerase sigma factor 70 region 4 type 2" evidence="6">
    <location>
        <begin position="114"/>
        <end position="166"/>
    </location>
</feature>
<dbReference type="InterPro" id="IPR036388">
    <property type="entry name" value="WH-like_DNA-bd_sf"/>
</dbReference>
<dbReference type="GO" id="GO:0016987">
    <property type="term" value="F:sigma factor activity"/>
    <property type="evidence" value="ECO:0007669"/>
    <property type="project" value="UniProtKB-KW"/>
</dbReference>
<dbReference type="InterPro" id="IPR014284">
    <property type="entry name" value="RNA_pol_sigma-70_dom"/>
</dbReference>
<evidence type="ECO:0000259" key="6">
    <source>
        <dbReference type="Pfam" id="PF08281"/>
    </source>
</evidence>
<keyword evidence="4" id="KW-0238">DNA-binding</keyword>
<dbReference type="EMBL" id="JEOB01000004">
    <property type="protein sequence ID" value="EXM37937.1"/>
    <property type="molecule type" value="Genomic_DNA"/>
</dbReference>
<evidence type="ECO:0000256" key="3">
    <source>
        <dbReference type="ARBA" id="ARBA00023082"/>
    </source>
</evidence>
<dbReference type="InterPro" id="IPR013249">
    <property type="entry name" value="RNA_pol_sigma70_r4_t2"/>
</dbReference>
<dbReference type="SUPFAM" id="SSF88659">
    <property type="entry name" value="Sigma3 and sigma4 domains of RNA polymerase sigma factors"/>
    <property type="match status" value="1"/>
</dbReference>
<dbReference type="NCBIfam" id="TIGR02937">
    <property type="entry name" value="sigma70-ECF"/>
    <property type="match status" value="1"/>
</dbReference>
<dbReference type="InterPro" id="IPR039425">
    <property type="entry name" value="RNA_pol_sigma-70-like"/>
</dbReference>
<keyword evidence="5" id="KW-0804">Transcription</keyword>
<proteinExistence type="inferred from homology"/>
<name>A0A011UXK5_RUMAL</name>
<evidence type="ECO:0000256" key="1">
    <source>
        <dbReference type="ARBA" id="ARBA00010641"/>
    </source>
</evidence>
<comment type="similarity">
    <text evidence="1">Belongs to the sigma-70 factor family. ECF subfamily.</text>
</comment>
<dbReference type="GO" id="GO:0003677">
    <property type="term" value="F:DNA binding"/>
    <property type="evidence" value="ECO:0007669"/>
    <property type="project" value="UniProtKB-KW"/>
</dbReference>
<dbReference type="InterPro" id="IPR013324">
    <property type="entry name" value="RNA_pol_sigma_r3/r4-like"/>
</dbReference>
<organism evidence="7 8">
    <name type="scientific">Ruminococcus albus SY3</name>
    <dbReference type="NCBI Taxonomy" id="1341156"/>
    <lineage>
        <taxon>Bacteria</taxon>
        <taxon>Bacillati</taxon>
        <taxon>Bacillota</taxon>
        <taxon>Clostridia</taxon>
        <taxon>Eubacteriales</taxon>
        <taxon>Oscillospiraceae</taxon>
        <taxon>Ruminococcus</taxon>
    </lineage>
</organism>
<evidence type="ECO:0000256" key="4">
    <source>
        <dbReference type="ARBA" id="ARBA00023125"/>
    </source>
</evidence>
<dbReference type="RefSeq" id="WP_037289982.1">
    <property type="nucleotide sequence ID" value="NZ_JEOB01000004.1"/>
</dbReference>
<dbReference type="SUPFAM" id="SSF88946">
    <property type="entry name" value="Sigma2 domain of RNA polymerase sigma factors"/>
    <property type="match status" value="1"/>
</dbReference>
<dbReference type="OrthoDB" id="1820736at2"/>
<reference evidence="7 8" key="1">
    <citation type="submission" date="2013-06" db="EMBL/GenBank/DDBJ databases">
        <title>Rumen cellulosomics: divergent fiber-degrading strategies revealed by comparative genome-wide analysis of six Ruminococcal strains.</title>
        <authorList>
            <person name="Dassa B."/>
            <person name="Borovok I."/>
            <person name="Lamed R."/>
            <person name="Flint H."/>
            <person name="Yeoman C.J."/>
            <person name="White B."/>
            <person name="Bayer E.A."/>
        </authorList>
    </citation>
    <scope>NUCLEOTIDE SEQUENCE [LARGE SCALE GENOMIC DNA]</scope>
    <source>
        <strain evidence="7 8">SY3</strain>
    </source>
</reference>
<evidence type="ECO:0000313" key="7">
    <source>
        <dbReference type="EMBL" id="EXM37937.1"/>
    </source>
</evidence>
<dbReference type="GO" id="GO:0006352">
    <property type="term" value="P:DNA-templated transcription initiation"/>
    <property type="evidence" value="ECO:0007669"/>
    <property type="project" value="InterPro"/>
</dbReference>
<evidence type="ECO:0000256" key="5">
    <source>
        <dbReference type="ARBA" id="ARBA00023163"/>
    </source>
</evidence>
<dbReference type="InterPro" id="IPR013325">
    <property type="entry name" value="RNA_pol_sigma_r2"/>
</dbReference>
<sequence length="174" mass="20099">MNDNELLILLQSDHERGLEQTVRQYSAYVYKIACTRLYDVCTNEDIEEAVSDVFLAFYNAGLDNGFKFRSVQAILGVIAKRHCIDVFRKKSKCIDTVDYDELENCIADDKDESRELLEAVKELGEPDSTIFIRKYYFGQKNIDIAKELHMSKGTVNMRISRGLKKLKKILEGRE</sequence>
<dbReference type="Gene3D" id="1.10.1740.10">
    <property type="match status" value="1"/>
</dbReference>
<protein>
    <submittedName>
        <fullName evidence="7">RNA polymerase subunit sigma-24</fullName>
    </submittedName>
</protein>
<accession>A0A011UXK5</accession>
<dbReference type="PATRIC" id="fig|1341156.4.peg.2930"/>
<dbReference type="Proteomes" id="UP000021369">
    <property type="component" value="Unassembled WGS sequence"/>
</dbReference>
<keyword evidence="8" id="KW-1185">Reference proteome</keyword>
<gene>
    <name evidence="7" type="ORF">RASY3_16650</name>
</gene>
<dbReference type="AlphaFoldDB" id="A0A011UXK5"/>
<evidence type="ECO:0000313" key="8">
    <source>
        <dbReference type="Proteomes" id="UP000021369"/>
    </source>
</evidence>
<dbReference type="PANTHER" id="PTHR43133:SF8">
    <property type="entry name" value="RNA POLYMERASE SIGMA FACTOR HI_1459-RELATED"/>
    <property type="match status" value="1"/>
</dbReference>
<keyword evidence="2" id="KW-0805">Transcription regulation</keyword>
<dbReference type="Gene3D" id="1.10.10.10">
    <property type="entry name" value="Winged helix-like DNA-binding domain superfamily/Winged helix DNA-binding domain"/>
    <property type="match status" value="1"/>
</dbReference>